<dbReference type="EMBL" id="HBHX01037534">
    <property type="protein sequence ID" value="CAE0120175.1"/>
    <property type="molecule type" value="Transcribed_RNA"/>
</dbReference>
<dbReference type="AlphaFoldDB" id="A0A7S3F311"/>
<sequence>MENAAEEVVDAARQDVRDEGEFVPEEDVGGSATQGDHLMMRKARRQGAAAATPCGAEDSMPPAALSPARKAVTHVTAADTPSACRPTTPNVVILSPMM</sequence>
<feature type="compositionally biased region" description="Basic and acidic residues" evidence="1">
    <location>
        <begin position="10"/>
        <end position="20"/>
    </location>
</feature>
<feature type="region of interest" description="Disordered" evidence="1">
    <location>
        <begin position="1"/>
        <end position="63"/>
    </location>
</feature>
<evidence type="ECO:0000256" key="1">
    <source>
        <dbReference type="SAM" id="MobiDB-lite"/>
    </source>
</evidence>
<name>A0A7S3F311_9EUKA</name>
<reference evidence="2" key="1">
    <citation type="submission" date="2021-01" db="EMBL/GenBank/DDBJ databases">
        <authorList>
            <person name="Corre E."/>
            <person name="Pelletier E."/>
            <person name="Niang G."/>
            <person name="Scheremetjew M."/>
            <person name="Finn R."/>
            <person name="Kale V."/>
            <person name="Holt S."/>
            <person name="Cochrane G."/>
            <person name="Meng A."/>
            <person name="Brown T."/>
            <person name="Cohen L."/>
        </authorList>
    </citation>
    <scope>NUCLEOTIDE SEQUENCE</scope>
    <source>
        <strain evidence="2">CCMP281</strain>
    </source>
</reference>
<evidence type="ECO:0000313" key="2">
    <source>
        <dbReference type="EMBL" id="CAE0120175.1"/>
    </source>
</evidence>
<proteinExistence type="predicted"/>
<gene>
    <name evidence="2" type="ORF">HERI1096_LOCUS20876</name>
</gene>
<protein>
    <submittedName>
        <fullName evidence="2">Uncharacterized protein</fullName>
    </submittedName>
</protein>
<accession>A0A7S3F311</accession>
<organism evidence="2">
    <name type="scientific">Haptolina ericina</name>
    <dbReference type="NCBI Taxonomy" id="156174"/>
    <lineage>
        <taxon>Eukaryota</taxon>
        <taxon>Haptista</taxon>
        <taxon>Haptophyta</taxon>
        <taxon>Prymnesiophyceae</taxon>
        <taxon>Prymnesiales</taxon>
        <taxon>Prymnesiaceae</taxon>
        <taxon>Haptolina</taxon>
    </lineage>
</organism>